<dbReference type="GO" id="GO:0005669">
    <property type="term" value="C:transcription factor TFIID complex"/>
    <property type="evidence" value="ECO:0007669"/>
    <property type="project" value="InterPro"/>
</dbReference>
<protein>
    <recommendedName>
        <fullName evidence="3">Transcription initiation factor TFIID subunit 1 histone acetyltransferase domain-containing protein</fullName>
    </recommendedName>
</protein>
<comment type="subcellular location">
    <subcellularLocation>
        <location evidence="1">Nucleus</location>
    </subcellularLocation>
</comment>
<sequence length="98" mass="11374">MITPSQMEPGQEGLVYICPRFPFSPGSDASWWVLRQDYRLPSEEEIRYLVQPEDVCAFFSMQAAELRLKDAGYGEKSLFVLDENQEEEEEKEGQVTNY</sequence>
<dbReference type="Proteomes" id="UP000281553">
    <property type="component" value="Unassembled WGS sequence"/>
</dbReference>
<dbReference type="GO" id="GO:0004402">
    <property type="term" value="F:histone acetyltransferase activity"/>
    <property type="evidence" value="ECO:0007669"/>
    <property type="project" value="InterPro"/>
</dbReference>
<dbReference type="PANTHER" id="PTHR13900">
    <property type="entry name" value="TRANSCRIPTION INITIATION FACTOR TFIID"/>
    <property type="match status" value="1"/>
</dbReference>
<dbReference type="GO" id="GO:0016251">
    <property type="term" value="F:RNA polymerase II general transcription initiation factor activity"/>
    <property type="evidence" value="ECO:0007669"/>
    <property type="project" value="InterPro"/>
</dbReference>
<evidence type="ECO:0000259" key="3">
    <source>
        <dbReference type="Pfam" id="PF12157"/>
    </source>
</evidence>
<reference evidence="4 5" key="1">
    <citation type="submission" date="2018-11" db="EMBL/GenBank/DDBJ databases">
        <authorList>
            <consortium name="Pathogen Informatics"/>
        </authorList>
    </citation>
    <scope>NUCLEOTIDE SEQUENCE [LARGE SCALE GENOMIC DNA]</scope>
</reference>
<dbReference type="OrthoDB" id="5752at2759"/>
<dbReference type="EMBL" id="UYRU01009560">
    <property type="protein sequence ID" value="VDK44056.1"/>
    <property type="molecule type" value="Genomic_DNA"/>
</dbReference>
<dbReference type="Pfam" id="PF12157">
    <property type="entry name" value="DUF3591"/>
    <property type="match status" value="1"/>
</dbReference>
<name>A0A3P6PX87_DIBLA</name>
<keyword evidence="5" id="KW-1185">Reference proteome</keyword>
<evidence type="ECO:0000313" key="5">
    <source>
        <dbReference type="Proteomes" id="UP000281553"/>
    </source>
</evidence>
<dbReference type="AlphaFoldDB" id="A0A3P6PX87"/>
<feature type="domain" description="Transcription initiation factor TFIID subunit 1 histone acetyltransferase" evidence="3">
    <location>
        <begin position="26"/>
        <end position="92"/>
    </location>
</feature>
<dbReference type="GO" id="GO:0051123">
    <property type="term" value="P:RNA polymerase II preinitiation complex assembly"/>
    <property type="evidence" value="ECO:0007669"/>
    <property type="project" value="TreeGrafter"/>
</dbReference>
<organism evidence="4 5">
    <name type="scientific">Dibothriocephalus latus</name>
    <name type="common">Fish tapeworm</name>
    <name type="synonym">Diphyllobothrium latum</name>
    <dbReference type="NCBI Taxonomy" id="60516"/>
    <lineage>
        <taxon>Eukaryota</taxon>
        <taxon>Metazoa</taxon>
        <taxon>Spiralia</taxon>
        <taxon>Lophotrochozoa</taxon>
        <taxon>Platyhelminthes</taxon>
        <taxon>Cestoda</taxon>
        <taxon>Eucestoda</taxon>
        <taxon>Diphyllobothriidea</taxon>
        <taxon>Diphyllobothriidae</taxon>
        <taxon>Dibothriocephalus</taxon>
    </lineage>
</organism>
<gene>
    <name evidence="4" type="ORF">DILT_LOCUS1416</name>
</gene>
<proteinExistence type="predicted"/>
<evidence type="ECO:0000313" key="4">
    <source>
        <dbReference type="EMBL" id="VDK44056.1"/>
    </source>
</evidence>
<evidence type="ECO:0000256" key="1">
    <source>
        <dbReference type="ARBA" id="ARBA00004123"/>
    </source>
</evidence>
<dbReference type="InterPro" id="IPR040240">
    <property type="entry name" value="TAF1"/>
</dbReference>
<dbReference type="GO" id="GO:0017025">
    <property type="term" value="F:TBP-class protein binding"/>
    <property type="evidence" value="ECO:0007669"/>
    <property type="project" value="InterPro"/>
</dbReference>
<dbReference type="PANTHER" id="PTHR13900:SF0">
    <property type="entry name" value="TRANSCRIPTION INITIATION FACTOR TFIID SUBUNIT 1"/>
    <property type="match status" value="1"/>
</dbReference>
<dbReference type="InterPro" id="IPR022591">
    <property type="entry name" value="TAF1_HAT_dom"/>
</dbReference>
<keyword evidence="2" id="KW-0539">Nucleus</keyword>
<evidence type="ECO:0000256" key="2">
    <source>
        <dbReference type="ARBA" id="ARBA00023242"/>
    </source>
</evidence>
<accession>A0A3P6PX87</accession>